<feature type="region of interest" description="Disordered" evidence="1">
    <location>
        <begin position="415"/>
        <end position="442"/>
    </location>
</feature>
<feature type="non-terminal residue" evidence="3">
    <location>
        <position position="1"/>
    </location>
</feature>
<dbReference type="CDD" id="cd13273">
    <property type="entry name" value="PH_SWAP-70"/>
    <property type="match status" value="1"/>
</dbReference>
<dbReference type="AlphaFoldDB" id="A0A8J7NYK2"/>
<proteinExistence type="predicted"/>
<accession>A0A8J7NYK2</accession>
<dbReference type="InterPro" id="IPR057836">
    <property type="entry name" value="EF-hand_SWAP70_N"/>
</dbReference>
<sequence length="720" mass="83509">MNFKAELLKSIWYAFTSLDVEQSGKVSKSQLKVLSHNLYTALNIPHDPIALEEHFRDDDAGPVSNQGYMPYLNNYILAKAREGTFNKEAFDDLCWMMTSKKNYDTNKLGILSSRDCFRLFCLFNLLSEDTYPLVMIPDEARQIVEYLLKKIAGAMSLEWNRQELDAFYSLKPELLEGMSVWTFLEQVNSGKLLHVESIESFSLALDEIFQEMYHNVLKKGYMWKKGHMRRNWNERWFVLKPAGILYYVSENMKERKGEIPLDKTCVVESIPDREGKRCLFCVKTATRSYEISASDQKQRLEWVQVSCLVLFWYIRVHVSSPTNPYLCWTTGPSPFHSASFPKLLAAESKAPGAASSAARQGILQYLKQLGRWSSEAYHAYTNTNPGILKQALSLLGSIQTAIRLQAEGKTSLHRELKLRRREKRQQSPQTREELPGLQVLKEERERQEHELEQLVRRQQEQEQERRLQEEQERKRQLEVQRSLERQLEEAERVRESMAAEIARKEQEAQGQRRRIEVLELTQQSLERALNAEIQARLEEETARLEQERLLSQEEEKLQHLSLLKQEQELLLQQAQLERSMLEAEVADKAQAFEKASQELHRLRESRERSNHDLQVAQKKLRRASRHVKHWNVQLNHWTRTVNPSNTAGVQDNEGDTPCVRLLPGRGAFSSSEFIARRSPGHRPVSECSTSSEDEGLEEDLQKISLSGANRGTMEPNGQEH</sequence>
<dbReference type="PANTHER" id="PTHR14383">
    <property type="entry name" value="SWAP-70 RECOMBINASE"/>
    <property type="match status" value="1"/>
</dbReference>
<feature type="domain" description="PH" evidence="2">
    <location>
        <begin position="215"/>
        <end position="311"/>
    </location>
</feature>
<keyword evidence="4" id="KW-1185">Reference proteome</keyword>
<dbReference type="GO" id="GO:0005634">
    <property type="term" value="C:nucleus"/>
    <property type="evidence" value="ECO:0007669"/>
    <property type="project" value="TreeGrafter"/>
</dbReference>
<evidence type="ECO:0000256" key="1">
    <source>
        <dbReference type="SAM" id="MobiDB-lite"/>
    </source>
</evidence>
<comment type="caution">
    <text evidence="3">The sequence shown here is derived from an EMBL/GenBank/DDBJ whole genome shotgun (WGS) entry which is preliminary data.</text>
</comment>
<dbReference type="SUPFAM" id="SSF47473">
    <property type="entry name" value="EF-hand"/>
    <property type="match status" value="1"/>
</dbReference>
<dbReference type="PANTHER" id="PTHR14383:SF2">
    <property type="entry name" value="DIFFERENTIALLY EXPRESSED IN FDCP 6 HOMOLOG"/>
    <property type="match status" value="1"/>
</dbReference>
<dbReference type="InterPro" id="IPR011993">
    <property type="entry name" value="PH-like_dom_sf"/>
</dbReference>
<gene>
    <name evidence="3" type="primary">Def6_1</name>
    <name evidence="3" type="ORF">GTO95_0014644</name>
</gene>
<feature type="region of interest" description="Disordered" evidence="1">
    <location>
        <begin position="673"/>
        <end position="720"/>
    </location>
</feature>
<organism evidence="3 4">
    <name type="scientific">Atractosteus spatula</name>
    <name type="common">Alligator gar</name>
    <name type="synonym">Lepisosteus spatula</name>
    <dbReference type="NCBI Taxonomy" id="7917"/>
    <lineage>
        <taxon>Eukaryota</taxon>
        <taxon>Metazoa</taxon>
        <taxon>Chordata</taxon>
        <taxon>Craniata</taxon>
        <taxon>Vertebrata</taxon>
        <taxon>Euteleostomi</taxon>
        <taxon>Actinopterygii</taxon>
        <taxon>Neopterygii</taxon>
        <taxon>Holostei</taxon>
        <taxon>Semionotiformes</taxon>
        <taxon>Lepisosteidae</taxon>
        <taxon>Atractosteus</taxon>
    </lineage>
</organism>
<dbReference type="FunFam" id="2.30.29.30:FF:000286">
    <property type="entry name" value="PH-protein kinase domain containing protein"/>
    <property type="match status" value="1"/>
</dbReference>
<dbReference type="SUPFAM" id="SSF50729">
    <property type="entry name" value="PH domain-like"/>
    <property type="match status" value="1"/>
</dbReference>
<dbReference type="Pfam" id="PF25530">
    <property type="entry name" value="EF-hand_SWAP70_N"/>
    <property type="match status" value="1"/>
</dbReference>
<dbReference type="InterPro" id="IPR001849">
    <property type="entry name" value="PH_domain"/>
</dbReference>
<dbReference type="GO" id="GO:0005737">
    <property type="term" value="C:cytoplasm"/>
    <property type="evidence" value="ECO:0007669"/>
    <property type="project" value="TreeGrafter"/>
</dbReference>
<dbReference type="Gene3D" id="2.30.29.30">
    <property type="entry name" value="Pleckstrin-homology domain (PH domain)/Phosphotyrosine-binding domain (PTB)"/>
    <property type="match status" value="1"/>
</dbReference>
<dbReference type="PROSITE" id="PS50003">
    <property type="entry name" value="PH_DOMAIN"/>
    <property type="match status" value="1"/>
</dbReference>
<feature type="compositionally biased region" description="Basic and acidic residues" evidence="1">
    <location>
        <begin position="430"/>
        <end position="442"/>
    </location>
</feature>
<name>A0A8J7NYK2_ATRSP</name>
<feature type="non-terminal residue" evidence="3">
    <location>
        <position position="720"/>
    </location>
</feature>
<dbReference type="Proteomes" id="UP000736164">
    <property type="component" value="Unassembled WGS sequence"/>
</dbReference>
<dbReference type="EMBL" id="JAAWVO010057697">
    <property type="protein sequence ID" value="MBN3321980.1"/>
    <property type="molecule type" value="Genomic_DNA"/>
</dbReference>
<dbReference type="InterPro" id="IPR011992">
    <property type="entry name" value="EF-hand-dom_pair"/>
</dbReference>
<dbReference type="InterPro" id="IPR057837">
    <property type="entry name" value="PH_SWAP70"/>
</dbReference>
<evidence type="ECO:0000313" key="3">
    <source>
        <dbReference type="EMBL" id="MBN3321980.1"/>
    </source>
</evidence>
<reference evidence="3" key="1">
    <citation type="journal article" date="2021" name="Cell">
        <title>Tracing the genetic footprints of vertebrate landing in non-teleost ray-finned fishes.</title>
        <authorList>
            <person name="Bi X."/>
            <person name="Wang K."/>
            <person name="Yang L."/>
            <person name="Pan H."/>
            <person name="Jiang H."/>
            <person name="Wei Q."/>
            <person name="Fang M."/>
            <person name="Yu H."/>
            <person name="Zhu C."/>
            <person name="Cai Y."/>
            <person name="He Y."/>
            <person name="Gan X."/>
            <person name="Zeng H."/>
            <person name="Yu D."/>
            <person name="Zhu Y."/>
            <person name="Jiang H."/>
            <person name="Qiu Q."/>
            <person name="Yang H."/>
            <person name="Zhang Y.E."/>
            <person name="Wang W."/>
            <person name="Zhu M."/>
            <person name="He S."/>
            <person name="Zhang G."/>
        </authorList>
    </citation>
    <scope>NUCLEOTIDE SEQUENCE</scope>
    <source>
        <strain evidence="3">Allg_001</strain>
    </source>
</reference>
<evidence type="ECO:0000259" key="2">
    <source>
        <dbReference type="PROSITE" id="PS50003"/>
    </source>
</evidence>
<evidence type="ECO:0000313" key="4">
    <source>
        <dbReference type="Proteomes" id="UP000736164"/>
    </source>
</evidence>
<dbReference type="Pfam" id="PF00169">
    <property type="entry name" value="PH"/>
    <property type="match status" value="1"/>
</dbReference>
<dbReference type="SMART" id="SM00233">
    <property type="entry name" value="PH"/>
    <property type="match status" value="1"/>
</dbReference>
<protein>
    <submittedName>
        <fullName evidence="3">DEFI6 protein</fullName>
    </submittedName>
</protein>